<dbReference type="EMBL" id="BAAAFH010000022">
    <property type="protein sequence ID" value="GAA0876502.1"/>
    <property type="molecule type" value="Genomic_DNA"/>
</dbReference>
<comment type="caution">
    <text evidence="1">The sequence shown here is derived from an EMBL/GenBank/DDBJ whole genome shotgun (WGS) entry which is preliminary data.</text>
</comment>
<accession>A0ABP3Y6N0</accession>
<dbReference type="Proteomes" id="UP001501126">
    <property type="component" value="Unassembled WGS sequence"/>
</dbReference>
<reference evidence="2" key="1">
    <citation type="journal article" date="2019" name="Int. J. Syst. Evol. Microbiol.">
        <title>The Global Catalogue of Microorganisms (GCM) 10K type strain sequencing project: providing services to taxonomists for standard genome sequencing and annotation.</title>
        <authorList>
            <consortium name="The Broad Institute Genomics Platform"/>
            <consortium name="The Broad Institute Genome Sequencing Center for Infectious Disease"/>
            <person name="Wu L."/>
            <person name="Ma J."/>
        </authorList>
    </citation>
    <scope>NUCLEOTIDE SEQUENCE [LARGE SCALE GENOMIC DNA]</scope>
    <source>
        <strain evidence="2">JCM 16083</strain>
    </source>
</reference>
<proteinExistence type="predicted"/>
<sequence>MIIGNSPMPMRFTGHVGADIPLGKQSKYNNQTSISPNILFRYQQGFMELNIGTYVKYGIFTAGAWFRNRDAFILVFGINTGAFKVGYSYDVTVSRLTNQSGGSHEVSMGINLNCKKKPVTFKTLSCPSF</sequence>
<dbReference type="Pfam" id="PF11751">
    <property type="entry name" value="PorP_SprF"/>
    <property type="match status" value="1"/>
</dbReference>
<gene>
    <name evidence="1" type="ORF">GCM10009118_29120</name>
</gene>
<dbReference type="InterPro" id="IPR019861">
    <property type="entry name" value="PorP/SprF_Bacteroidetes"/>
</dbReference>
<organism evidence="1 2">
    <name type="scientific">Wandonia haliotis</name>
    <dbReference type="NCBI Taxonomy" id="574963"/>
    <lineage>
        <taxon>Bacteria</taxon>
        <taxon>Pseudomonadati</taxon>
        <taxon>Bacteroidota</taxon>
        <taxon>Flavobacteriia</taxon>
        <taxon>Flavobacteriales</taxon>
        <taxon>Crocinitomicaceae</taxon>
        <taxon>Wandonia</taxon>
    </lineage>
</organism>
<keyword evidence="2" id="KW-1185">Reference proteome</keyword>
<name>A0ABP3Y6N0_9FLAO</name>
<evidence type="ECO:0000313" key="2">
    <source>
        <dbReference type="Proteomes" id="UP001501126"/>
    </source>
</evidence>
<evidence type="ECO:0000313" key="1">
    <source>
        <dbReference type="EMBL" id="GAA0876502.1"/>
    </source>
</evidence>
<protein>
    <recommendedName>
        <fullName evidence="3">Type IX secretion system membrane protein PorP/SprF</fullName>
    </recommendedName>
</protein>
<evidence type="ECO:0008006" key="3">
    <source>
        <dbReference type="Google" id="ProtNLM"/>
    </source>
</evidence>